<dbReference type="EMBL" id="WLXI01000057">
    <property type="protein sequence ID" value="MTD02352.1"/>
    <property type="molecule type" value="Genomic_DNA"/>
</dbReference>
<keyword evidence="6" id="KW-1133">Transmembrane helix</keyword>
<comment type="caution">
    <text evidence="8">The sequence shown here is derived from an EMBL/GenBank/DDBJ whole genome shotgun (WGS) entry which is preliminary data.</text>
</comment>
<gene>
    <name evidence="8" type="ORF">GKS16_08730</name>
</gene>
<reference evidence="8 9" key="1">
    <citation type="submission" date="2019-11" db="EMBL/GenBank/DDBJ databases">
        <title>Streptococcus uberis isolated from clinical mastitis cases on a southeastern Queensland dairy.</title>
        <authorList>
            <person name="Workentine M.L."/>
            <person name="Price R."/>
            <person name="Olchowy T."/>
        </authorList>
    </citation>
    <scope>NUCLEOTIDE SEQUENCE [LARGE SCALE GENOMIC DNA]</scope>
    <source>
        <strain evidence="8 9">OLC4459-A17</strain>
    </source>
</reference>
<dbReference type="GO" id="GO:0005886">
    <property type="term" value="C:plasma membrane"/>
    <property type="evidence" value="ECO:0007669"/>
    <property type="project" value="UniProtKB-SubCell"/>
</dbReference>
<comment type="subcellular location">
    <subcellularLocation>
        <location evidence="1">Cell membrane</location>
        <topology evidence="1">Multi-pass membrane protein</topology>
    </subcellularLocation>
</comment>
<dbReference type="PANTHER" id="PTHR30472:SF64">
    <property type="entry name" value="IRON(3+)-HYDROXAMATE IMPORT SYSTEM PERMEASE PROTEIN FHUG"/>
    <property type="match status" value="1"/>
</dbReference>
<dbReference type="Pfam" id="PF01032">
    <property type="entry name" value="FecCD"/>
    <property type="match status" value="1"/>
</dbReference>
<dbReference type="Proteomes" id="UP000483839">
    <property type="component" value="Unassembled WGS sequence"/>
</dbReference>
<evidence type="ECO:0000256" key="5">
    <source>
        <dbReference type="ARBA" id="ARBA00022692"/>
    </source>
</evidence>
<dbReference type="RefSeq" id="WP_154591081.1">
    <property type="nucleotide sequence ID" value="NZ_JADFAY010000014.1"/>
</dbReference>
<dbReference type="FunFam" id="1.10.3470.10:FF:000001">
    <property type="entry name" value="Vitamin B12 ABC transporter permease BtuC"/>
    <property type="match status" value="1"/>
</dbReference>
<evidence type="ECO:0000256" key="1">
    <source>
        <dbReference type="ARBA" id="ARBA00004651"/>
    </source>
</evidence>
<accession>A0A6L6GAF5</accession>
<evidence type="ECO:0000313" key="9">
    <source>
        <dbReference type="Proteomes" id="UP000483839"/>
    </source>
</evidence>
<evidence type="ECO:0000256" key="4">
    <source>
        <dbReference type="ARBA" id="ARBA00022475"/>
    </source>
</evidence>
<evidence type="ECO:0000256" key="3">
    <source>
        <dbReference type="ARBA" id="ARBA00022448"/>
    </source>
</evidence>
<dbReference type="AlphaFoldDB" id="A0A6L6GAF5"/>
<evidence type="ECO:0000256" key="7">
    <source>
        <dbReference type="ARBA" id="ARBA00023136"/>
    </source>
</evidence>
<keyword evidence="3" id="KW-0813">Transport</keyword>
<dbReference type="GO" id="GO:0022857">
    <property type="term" value="F:transmembrane transporter activity"/>
    <property type="evidence" value="ECO:0007669"/>
    <property type="project" value="InterPro"/>
</dbReference>
<dbReference type="Gene3D" id="1.10.3470.10">
    <property type="entry name" value="ABC transporter involved in vitamin B12 uptake, BtuC"/>
    <property type="match status" value="1"/>
</dbReference>
<keyword evidence="7" id="KW-0472">Membrane</keyword>
<sequence length="335" mass="36210">MKKQKLFHFGICLSLILILLILLSLSIGDSSFSIHVVWDCLFGKASPAMTFIITKIRLPRILACLFGGASLALAGNLLQTLTRNPLADSGILGINAGAGFMIALLISLGKGDNSLNMAFLPLLATLGALLTLVLVYMASLSKQKTIQPTALIITGVGFSMMLSSLMIAVVGHVNRYKVDYVLNWLSGRIIGDDWNAILLTAPLLVLLWGFTYSKSYTLNILLLSDDMATALGMNVQRERKIILALASCLAAISVTLIGNITFIGLIAGHVSRYFIGDDHRLNLPLSLLLGMIFLLLADTLTRVFLVGSNIPTGIIISLLGAPYFLYLMQEKPKKS</sequence>
<comment type="similarity">
    <text evidence="2">Belongs to the binding-protein-dependent transport system permease family. FecCD subfamily.</text>
</comment>
<dbReference type="InterPro" id="IPR000522">
    <property type="entry name" value="ABC_transptr_permease_BtuC"/>
</dbReference>
<dbReference type="PANTHER" id="PTHR30472">
    <property type="entry name" value="FERRIC ENTEROBACTIN TRANSPORT SYSTEM PERMEASE PROTEIN"/>
    <property type="match status" value="1"/>
</dbReference>
<evidence type="ECO:0000313" key="8">
    <source>
        <dbReference type="EMBL" id="MTD02352.1"/>
    </source>
</evidence>
<proteinExistence type="inferred from homology"/>
<dbReference type="CDD" id="cd06550">
    <property type="entry name" value="TM_ABC_iron-siderophores_like"/>
    <property type="match status" value="1"/>
</dbReference>
<dbReference type="GO" id="GO:0033214">
    <property type="term" value="P:siderophore-iron import into cell"/>
    <property type="evidence" value="ECO:0007669"/>
    <property type="project" value="TreeGrafter"/>
</dbReference>
<protein>
    <submittedName>
        <fullName evidence="8">Iron chelate uptake ABC transporter family permease subunit</fullName>
    </submittedName>
</protein>
<dbReference type="InterPro" id="IPR037294">
    <property type="entry name" value="ABC_BtuC-like"/>
</dbReference>
<dbReference type="SUPFAM" id="SSF81345">
    <property type="entry name" value="ABC transporter involved in vitamin B12 uptake, BtuC"/>
    <property type="match status" value="1"/>
</dbReference>
<name>A0A6L6GAF5_STRUB</name>
<evidence type="ECO:0000256" key="6">
    <source>
        <dbReference type="ARBA" id="ARBA00022989"/>
    </source>
</evidence>
<keyword evidence="5" id="KW-0812">Transmembrane</keyword>
<evidence type="ECO:0000256" key="2">
    <source>
        <dbReference type="ARBA" id="ARBA00007935"/>
    </source>
</evidence>
<keyword evidence="4" id="KW-1003">Cell membrane</keyword>
<organism evidence="8 9">
    <name type="scientific">Streptococcus uberis</name>
    <dbReference type="NCBI Taxonomy" id="1349"/>
    <lineage>
        <taxon>Bacteria</taxon>
        <taxon>Bacillati</taxon>
        <taxon>Bacillota</taxon>
        <taxon>Bacilli</taxon>
        <taxon>Lactobacillales</taxon>
        <taxon>Streptococcaceae</taxon>
        <taxon>Streptococcus</taxon>
    </lineage>
</organism>